<organism evidence="4 5">
    <name type="scientific">Streptomyces broussonetiae</name>
    <dbReference type="NCBI Taxonomy" id="2686304"/>
    <lineage>
        <taxon>Bacteria</taxon>
        <taxon>Bacillati</taxon>
        <taxon>Actinomycetota</taxon>
        <taxon>Actinomycetes</taxon>
        <taxon>Kitasatosporales</taxon>
        <taxon>Streptomycetaceae</taxon>
        <taxon>Streptomyces</taxon>
    </lineage>
</organism>
<keyword evidence="5" id="KW-1185">Reference proteome</keyword>
<keyword evidence="1" id="KW-0378">Hydrolase</keyword>
<proteinExistence type="predicted"/>
<evidence type="ECO:0000313" key="5">
    <source>
        <dbReference type="Proteomes" id="UP001585080"/>
    </source>
</evidence>
<dbReference type="InterPro" id="IPR005754">
    <property type="entry name" value="Sortase"/>
</dbReference>
<dbReference type="Gene3D" id="2.40.260.10">
    <property type="entry name" value="Sortase"/>
    <property type="match status" value="1"/>
</dbReference>
<feature type="chain" id="PRO_5045651278" evidence="3">
    <location>
        <begin position="28"/>
        <end position="213"/>
    </location>
</feature>
<evidence type="ECO:0000313" key="4">
    <source>
        <dbReference type="EMBL" id="MFB8775781.1"/>
    </source>
</evidence>
<comment type="caution">
    <text evidence="4">The sequence shown here is derived from an EMBL/GenBank/DDBJ whole genome shotgun (WGS) entry which is preliminary data.</text>
</comment>
<dbReference type="CDD" id="cd05829">
    <property type="entry name" value="Sortase_F"/>
    <property type="match status" value="1"/>
</dbReference>
<dbReference type="Pfam" id="PF04203">
    <property type="entry name" value="Sortase"/>
    <property type="match status" value="1"/>
</dbReference>
<feature type="region of interest" description="Disordered" evidence="2">
    <location>
        <begin position="27"/>
        <end position="65"/>
    </location>
</feature>
<dbReference type="InterPro" id="IPR023365">
    <property type="entry name" value="Sortase_dom-sf"/>
</dbReference>
<protein>
    <submittedName>
        <fullName evidence="4">Class F sortase</fullName>
    </submittedName>
</protein>
<dbReference type="RefSeq" id="WP_376734362.1">
    <property type="nucleotide sequence ID" value="NZ_JAYMRP010000023.1"/>
</dbReference>
<evidence type="ECO:0000256" key="3">
    <source>
        <dbReference type="SAM" id="SignalP"/>
    </source>
</evidence>
<gene>
    <name evidence="4" type="ORF">VSS16_24075</name>
</gene>
<feature type="signal peptide" evidence="3">
    <location>
        <begin position="1"/>
        <end position="27"/>
    </location>
</feature>
<dbReference type="Proteomes" id="UP001585080">
    <property type="component" value="Unassembled WGS sequence"/>
</dbReference>
<feature type="compositionally biased region" description="Low complexity" evidence="2">
    <location>
        <begin position="44"/>
        <end position="64"/>
    </location>
</feature>
<accession>A0ABV5EG09</accession>
<dbReference type="SUPFAM" id="SSF63817">
    <property type="entry name" value="Sortase"/>
    <property type="match status" value="1"/>
</dbReference>
<name>A0ABV5EG09_9ACTN</name>
<dbReference type="EMBL" id="JAYMRP010000023">
    <property type="protein sequence ID" value="MFB8775781.1"/>
    <property type="molecule type" value="Genomic_DNA"/>
</dbReference>
<evidence type="ECO:0000256" key="1">
    <source>
        <dbReference type="ARBA" id="ARBA00022801"/>
    </source>
</evidence>
<dbReference type="InterPro" id="IPR042001">
    <property type="entry name" value="Sortase_F"/>
</dbReference>
<evidence type="ECO:0000256" key="2">
    <source>
        <dbReference type="SAM" id="MobiDB-lite"/>
    </source>
</evidence>
<reference evidence="4 5" key="1">
    <citation type="submission" date="2024-01" db="EMBL/GenBank/DDBJ databases">
        <title>Genome mining of biosynthetic gene clusters to explore secondary metabolites of Streptomyces sp.</title>
        <authorList>
            <person name="Baig A."/>
            <person name="Ajitkumar Shintre N."/>
            <person name="Kumar H."/>
            <person name="Anbarasu A."/>
            <person name="Ramaiah S."/>
        </authorList>
    </citation>
    <scope>NUCLEOTIDE SEQUENCE [LARGE SCALE GENOMIC DNA]</scope>
    <source>
        <strain evidence="4 5">A57</strain>
    </source>
</reference>
<keyword evidence="3" id="KW-0732">Signal</keyword>
<sequence length="213" mass="22264">MPRLRGRLRTAATALLAVSGAAVLALAPSGERPPPPADFDVRPARSAPADPATPADTTDRAPTALPRRLDIDRVGLRADVEPVGVARDGSAEIPGNPDRVGWYRHGPVPGAPAGSAVLMGHVDSRTGELGAFARLVDVRPGDDATVRRASGPPVTYRVVARASVDKDRLPAEVFARTGEPVLTMITCAPPFDPDRGGYQRNLIVTATPVAAPR</sequence>